<evidence type="ECO:0000313" key="2">
    <source>
        <dbReference type="Proteomes" id="UP001162992"/>
    </source>
</evidence>
<organism evidence="1 2">
    <name type="scientific">Diphasiastrum complanatum</name>
    <name type="common">Issler's clubmoss</name>
    <name type="synonym">Lycopodium complanatum</name>
    <dbReference type="NCBI Taxonomy" id="34168"/>
    <lineage>
        <taxon>Eukaryota</taxon>
        <taxon>Viridiplantae</taxon>
        <taxon>Streptophyta</taxon>
        <taxon>Embryophyta</taxon>
        <taxon>Tracheophyta</taxon>
        <taxon>Lycopodiopsida</taxon>
        <taxon>Lycopodiales</taxon>
        <taxon>Lycopodiaceae</taxon>
        <taxon>Lycopodioideae</taxon>
        <taxon>Diphasiastrum</taxon>
    </lineage>
</organism>
<name>A0ACC2AQ58_DIPCM</name>
<keyword evidence="2" id="KW-1185">Reference proteome</keyword>
<sequence>MAPSIQCLSGELISFAPPPPQSSSPSIHSILRRQSSGWVEKRRNPSLHDGMDSTLHQFHDLMEERHDPLPDNGSIIMNGSSRLAEIQGKTLNDWNGCGGDVAEWKIRANPAAVNSRNPIRDVMDSLPPLVTKNEKREISLAQGDPAAFGHLLPPDGAIEALMNAAESCVFNGYAHSAGLLQSRRVIANYHSINSKISADDVYITVGCSQAIQLCIEALACPGSNILLPRPGFPIYEMFSSYYGLQCRHYDLLPDHDWEIDLEQLESLADSNTVAIIICNPGNPCGSVYSYEHLSQIAELARRLMVPIIADEIYAHMVFGTRKFVPMATFSWKVPILVAGGISKRWLVPGWRLGWIIVHDPRGILAQGRVVEALTRLVQMTIGTSTPVQAVVPDLLLQTSSEFYQQTLLTLKLGAELCFERLKEIRGLSCPSAPEGALFIMVKVDILQFVELRNDLDFAAALRCEELVTVLPGTAFGLKNWIRIAFVAPLFHLQEAMDRIQNFCQRHVCKKPQY</sequence>
<dbReference type="Proteomes" id="UP001162992">
    <property type="component" value="Chromosome 20"/>
</dbReference>
<accession>A0ACC2AQ58</accession>
<dbReference type="EMBL" id="CM055111">
    <property type="protein sequence ID" value="KAJ7519656.1"/>
    <property type="molecule type" value="Genomic_DNA"/>
</dbReference>
<protein>
    <submittedName>
        <fullName evidence="1">Uncharacterized protein</fullName>
    </submittedName>
</protein>
<gene>
    <name evidence="1" type="ORF">O6H91_20G048900</name>
</gene>
<reference evidence="2" key="1">
    <citation type="journal article" date="2024" name="Proc. Natl. Acad. Sci. U.S.A.">
        <title>Extraordinary preservation of gene collinearity over three hundred million years revealed in homosporous lycophytes.</title>
        <authorList>
            <person name="Li C."/>
            <person name="Wickell D."/>
            <person name="Kuo L.Y."/>
            <person name="Chen X."/>
            <person name="Nie B."/>
            <person name="Liao X."/>
            <person name="Peng D."/>
            <person name="Ji J."/>
            <person name="Jenkins J."/>
            <person name="Williams M."/>
            <person name="Shu S."/>
            <person name="Plott C."/>
            <person name="Barry K."/>
            <person name="Rajasekar S."/>
            <person name="Grimwood J."/>
            <person name="Han X."/>
            <person name="Sun S."/>
            <person name="Hou Z."/>
            <person name="He W."/>
            <person name="Dai G."/>
            <person name="Sun C."/>
            <person name="Schmutz J."/>
            <person name="Leebens-Mack J.H."/>
            <person name="Li F.W."/>
            <person name="Wang L."/>
        </authorList>
    </citation>
    <scope>NUCLEOTIDE SEQUENCE [LARGE SCALE GENOMIC DNA]</scope>
    <source>
        <strain evidence="2">cv. PW_Plant_1</strain>
    </source>
</reference>
<comment type="caution">
    <text evidence="1">The sequence shown here is derived from an EMBL/GenBank/DDBJ whole genome shotgun (WGS) entry which is preliminary data.</text>
</comment>
<evidence type="ECO:0000313" key="1">
    <source>
        <dbReference type="EMBL" id="KAJ7519656.1"/>
    </source>
</evidence>
<proteinExistence type="predicted"/>